<organism evidence="2 3">
    <name type="scientific">Ktedonospora formicarum</name>
    <dbReference type="NCBI Taxonomy" id="2778364"/>
    <lineage>
        <taxon>Bacteria</taxon>
        <taxon>Bacillati</taxon>
        <taxon>Chloroflexota</taxon>
        <taxon>Ktedonobacteria</taxon>
        <taxon>Ktedonobacterales</taxon>
        <taxon>Ktedonobacteraceae</taxon>
        <taxon>Ktedonospora</taxon>
    </lineage>
</organism>
<dbReference type="InterPro" id="IPR001387">
    <property type="entry name" value="Cro/C1-type_HTH"/>
</dbReference>
<dbReference type="GO" id="GO:0003677">
    <property type="term" value="F:DNA binding"/>
    <property type="evidence" value="ECO:0007669"/>
    <property type="project" value="InterPro"/>
</dbReference>
<gene>
    <name evidence="2" type="ORF">KSX_26670</name>
</gene>
<dbReference type="EMBL" id="BNJF01000001">
    <property type="protein sequence ID" value="GHO44504.1"/>
    <property type="molecule type" value="Genomic_DNA"/>
</dbReference>
<accession>A0A8J3HVG3</accession>
<reference evidence="2" key="1">
    <citation type="submission" date="2020-10" db="EMBL/GenBank/DDBJ databases">
        <title>Taxonomic study of unclassified bacteria belonging to the class Ktedonobacteria.</title>
        <authorList>
            <person name="Yabe S."/>
            <person name="Wang C.M."/>
            <person name="Zheng Y."/>
            <person name="Sakai Y."/>
            <person name="Cavaletti L."/>
            <person name="Monciardini P."/>
            <person name="Donadio S."/>
        </authorList>
    </citation>
    <scope>NUCLEOTIDE SEQUENCE</scope>
    <source>
        <strain evidence="2">SOSP1-1</strain>
    </source>
</reference>
<dbReference type="RefSeq" id="WP_220193891.1">
    <property type="nucleotide sequence ID" value="NZ_BNJF01000001.1"/>
</dbReference>
<comment type="caution">
    <text evidence="2">The sequence shown here is derived from an EMBL/GenBank/DDBJ whole genome shotgun (WGS) entry which is preliminary data.</text>
</comment>
<dbReference type="InterPro" id="IPR010982">
    <property type="entry name" value="Lambda_DNA-bd_dom_sf"/>
</dbReference>
<evidence type="ECO:0000259" key="1">
    <source>
        <dbReference type="PROSITE" id="PS50943"/>
    </source>
</evidence>
<sequence>MGVIPQSSRNFSEEVNNAWESYLNTGLQKRGITKEKLAEELEKSQTFIYSFFQGPYKRLGLFDTAQVCDALNLDVNKLLQIAGYRPEELESNGRYDLNDPRLQELDMLAPTVMSLPDEDYNSIINVLRGYLAGVTKSESSYRRRAQK</sequence>
<evidence type="ECO:0000313" key="3">
    <source>
        <dbReference type="Proteomes" id="UP000612362"/>
    </source>
</evidence>
<evidence type="ECO:0000313" key="2">
    <source>
        <dbReference type="EMBL" id="GHO44504.1"/>
    </source>
</evidence>
<feature type="domain" description="HTH cro/C1-type" evidence="1">
    <location>
        <begin position="28"/>
        <end position="78"/>
    </location>
</feature>
<dbReference type="AlphaFoldDB" id="A0A8J3HVG3"/>
<proteinExistence type="predicted"/>
<protein>
    <recommendedName>
        <fullName evidence="1">HTH cro/C1-type domain-containing protein</fullName>
    </recommendedName>
</protein>
<keyword evidence="3" id="KW-1185">Reference proteome</keyword>
<name>A0A8J3HVG3_9CHLR</name>
<dbReference type="Proteomes" id="UP000612362">
    <property type="component" value="Unassembled WGS sequence"/>
</dbReference>
<dbReference type="PROSITE" id="PS50943">
    <property type="entry name" value="HTH_CROC1"/>
    <property type="match status" value="1"/>
</dbReference>
<dbReference type="SUPFAM" id="SSF47413">
    <property type="entry name" value="lambda repressor-like DNA-binding domains"/>
    <property type="match status" value="1"/>
</dbReference>